<dbReference type="Proteomes" id="UP000076882">
    <property type="component" value="Unassembled WGS sequence"/>
</dbReference>
<evidence type="ECO:0000313" key="10">
    <source>
        <dbReference type="Proteomes" id="UP000076989"/>
    </source>
</evidence>
<organism evidence="7 9">
    <name type="scientific">Lactiplantibacillus plantarum</name>
    <name type="common">Lactobacillus plantarum</name>
    <dbReference type="NCBI Taxonomy" id="1590"/>
    <lineage>
        <taxon>Bacteria</taxon>
        <taxon>Bacillati</taxon>
        <taxon>Bacillota</taxon>
        <taxon>Bacilli</taxon>
        <taxon>Lactobacillales</taxon>
        <taxon>Lactobacillaceae</taxon>
        <taxon>Lactiplantibacillus</taxon>
    </lineage>
</organism>
<evidence type="ECO:0000256" key="2">
    <source>
        <dbReference type="ARBA" id="ARBA00023125"/>
    </source>
</evidence>
<accession>A0A0G9FCK1</accession>
<dbReference type="EMBL" id="LUWI01000019">
    <property type="protein sequence ID" value="KZU04481.1"/>
    <property type="molecule type" value="Genomic_DNA"/>
</dbReference>
<dbReference type="GO" id="GO:0003700">
    <property type="term" value="F:DNA-binding transcription factor activity"/>
    <property type="evidence" value="ECO:0007669"/>
    <property type="project" value="InterPro"/>
</dbReference>
<evidence type="ECO:0000313" key="11">
    <source>
        <dbReference type="Proteomes" id="UP000094892"/>
    </source>
</evidence>
<keyword evidence="1" id="KW-0805">Transcription regulation</keyword>
<dbReference type="Gene3D" id="3.40.50.10490">
    <property type="entry name" value="Glucose-6-phosphate isomerase like protein, domain 1"/>
    <property type="match status" value="1"/>
</dbReference>
<dbReference type="KEGG" id="lpb:SH83_01945"/>
<dbReference type="InterPro" id="IPR009057">
    <property type="entry name" value="Homeodomain-like_sf"/>
</dbReference>
<evidence type="ECO:0000259" key="5">
    <source>
        <dbReference type="PROSITE" id="PS51464"/>
    </source>
</evidence>
<proteinExistence type="predicted"/>
<dbReference type="GO" id="GO:0097367">
    <property type="term" value="F:carbohydrate derivative binding"/>
    <property type="evidence" value="ECO:0007669"/>
    <property type="project" value="InterPro"/>
</dbReference>
<dbReference type="PROSITE" id="PS51071">
    <property type="entry name" value="HTH_RPIR"/>
    <property type="match status" value="1"/>
</dbReference>
<comment type="caution">
    <text evidence="7">The sequence shown here is derived from an EMBL/GenBank/DDBJ whole genome shotgun (WGS) entry which is preliminary data.</text>
</comment>
<name>A0A0G9FCK1_LACPN</name>
<dbReference type="InterPro" id="IPR046348">
    <property type="entry name" value="SIS_dom_sf"/>
</dbReference>
<dbReference type="Proteomes" id="UP000076989">
    <property type="component" value="Unassembled WGS sequence"/>
</dbReference>
<feature type="domain" description="SIS" evidence="5">
    <location>
        <begin position="101"/>
        <end position="240"/>
    </location>
</feature>
<dbReference type="InterPro" id="IPR036388">
    <property type="entry name" value="WH-like_DNA-bd_sf"/>
</dbReference>
<reference evidence="8 11" key="2">
    <citation type="submission" date="2016-08" db="EMBL/GenBank/DDBJ databases">
        <title>Genome sequencing of Lactobacillus plantarum JSA22, isolated from fermented soybean paste.</title>
        <authorList>
            <person name="Choi H.S."/>
        </authorList>
    </citation>
    <scope>NUCLEOTIDE SEQUENCE [LARGE SCALE GENOMIC DNA]</scope>
    <source>
        <strain evidence="8 11">JSA22</strain>
    </source>
</reference>
<dbReference type="OMA" id="YMRVRDI"/>
<evidence type="ECO:0000259" key="4">
    <source>
        <dbReference type="PROSITE" id="PS51071"/>
    </source>
</evidence>
<evidence type="ECO:0000313" key="8">
    <source>
        <dbReference type="EMBL" id="ODO60468.1"/>
    </source>
</evidence>
<keyword evidence="3" id="KW-0804">Transcription</keyword>
<evidence type="ECO:0000313" key="9">
    <source>
        <dbReference type="Proteomes" id="UP000076882"/>
    </source>
</evidence>
<evidence type="ECO:0000313" key="7">
    <source>
        <dbReference type="EMBL" id="KZU98667.1"/>
    </source>
</evidence>
<dbReference type="CDD" id="cd05013">
    <property type="entry name" value="SIS_RpiR"/>
    <property type="match status" value="1"/>
</dbReference>
<dbReference type="InterPro" id="IPR035472">
    <property type="entry name" value="RpiR-like_SIS"/>
</dbReference>
<dbReference type="Gene3D" id="1.10.10.10">
    <property type="entry name" value="Winged helix-like DNA-binding domain superfamily/Winged helix DNA-binding domain"/>
    <property type="match status" value="1"/>
</dbReference>
<dbReference type="GeneID" id="77217075"/>
<evidence type="ECO:0000256" key="3">
    <source>
        <dbReference type="ARBA" id="ARBA00023163"/>
    </source>
</evidence>
<dbReference type="InterPro" id="IPR001347">
    <property type="entry name" value="SIS_dom"/>
</dbReference>
<dbReference type="Proteomes" id="UP000094892">
    <property type="component" value="Unassembled WGS sequence"/>
</dbReference>
<dbReference type="SUPFAM" id="SSF53697">
    <property type="entry name" value="SIS domain"/>
    <property type="match status" value="1"/>
</dbReference>
<dbReference type="PROSITE" id="PS51464">
    <property type="entry name" value="SIS"/>
    <property type="match status" value="1"/>
</dbReference>
<dbReference type="EMBL" id="MCOL01000001">
    <property type="protein sequence ID" value="ODO60468.1"/>
    <property type="molecule type" value="Genomic_DNA"/>
</dbReference>
<evidence type="ECO:0000313" key="6">
    <source>
        <dbReference type="EMBL" id="KZU04481.1"/>
    </source>
</evidence>
<dbReference type="PANTHER" id="PTHR30514:SF1">
    <property type="entry name" value="HTH-TYPE TRANSCRIPTIONAL REGULATOR HEXR-RELATED"/>
    <property type="match status" value="1"/>
</dbReference>
<gene>
    <name evidence="7" type="ORF">Lp19_0147</name>
    <name evidence="8" type="ORF">LPJSA22_00401</name>
    <name evidence="6" type="ORF">Nizo2260_1414</name>
</gene>
<dbReference type="Pfam" id="PF01380">
    <property type="entry name" value="SIS"/>
    <property type="match status" value="1"/>
</dbReference>
<feature type="domain" description="HTH rpiR-type" evidence="4">
    <location>
        <begin position="1"/>
        <end position="75"/>
    </location>
</feature>
<dbReference type="PATRIC" id="fig|1590.142.peg.410"/>
<dbReference type="SUPFAM" id="SSF46689">
    <property type="entry name" value="Homeodomain-like"/>
    <property type="match status" value="1"/>
</dbReference>
<dbReference type="Pfam" id="PF01418">
    <property type="entry name" value="HTH_6"/>
    <property type="match status" value="1"/>
</dbReference>
<evidence type="ECO:0000256" key="1">
    <source>
        <dbReference type="ARBA" id="ARBA00023015"/>
    </source>
</evidence>
<protein>
    <submittedName>
        <fullName evidence="7">Phosphosugar-binding transcriptional regulator RpiR family</fullName>
    </submittedName>
</protein>
<dbReference type="SMR" id="A0A0G9FCK1"/>
<dbReference type="GO" id="GO:0003677">
    <property type="term" value="F:DNA binding"/>
    <property type="evidence" value="ECO:0007669"/>
    <property type="project" value="UniProtKB-KW"/>
</dbReference>
<dbReference type="InterPro" id="IPR000281">
    <property type="entry name" value="HTH_RpiR"/>
</dbReference>
<dbReference type="GO" id="GO:1901135">
    <property type="term" value="P:carbohydrate derivative metabolic process"/>
    <property type="evidence" value="ECO:0007669"/>
    <property type="project" value="InterPro"/>
</dbReference>
<dbReference type="InterPro" id="IPR047640">
    <property type="entry name" value="RpiR-like"/>
</dbReference>
<dbReference type="EMBL" id="LUXM01000003">
    <property type="protein sequence ID" value="KZU98667.1"/>
    <property type="molecule type" value="Genomic_DNA"/>
</dbReference>
<dbReference type="PANTHER" id="PTHR30514">
    <property type="entry name" value="GLUCOKINASE"/>
    <property type="match status" value="1"/>
</dbReference>
<dbReference type="AlphaFoldDB" id="A0A0G9FCK1"/>
<sequence>MAFFGYKDIDKLSGVDLAIYRFIVEHDEQIPYMRVRELARGAHVSNSSVMRFIRKIGYDSFPEFKVSLRSETPIQKPDAPGIQFVQPSAFPADITKIIRLAAQLMVNADNIVFVGIGASAALGEYASRQTSSLGFNSYVVKDPFYPLLPQLRNTSNNVLVAVSVSGQTSELVEMLNDFVNNPEVNIISITSNLESTIARMSRYALTYRATEERIHQYYDLTSQVPCLYIIEALLRELRHQEVVQHRFE</sequence>
<dbReference type="RefSeq" id="WP_003642004.1">
    <property type="nucleotide sequence ID" value="NZ_AP018405.1"/>
</dbReference>
<reference evidence="9 10" key="1">
    <citation type="submission" date="2016-03" db="EMBL/GenBank/DDBJ databases">
        <title>Comparative genomics of 54 Lactobacillus plantarum strains reveals genomic uncoupling from niche constraints.</title>
        <authorList>
            <person name="Martino M.E."/>
        </authorList>
    </citation>
    <scope>NUCLEOTIDE SEQUENCE [LARGE SCALE GENOMIC DNA]</scope>
    <source>
        <strain evidence="7 9">19.1</strain>
        <strain evidence="6 10">Nizo2260</strain>
    </source>
</reference>
<keyword evidence="2" id="KW-0238">DNA-binding</keyword>